<feature type="transmembrane region" description="Helical" evidence="8">
    <location>
        <begin position="382"/>
        <end position="402"/>
    </location>
</feature>
<dbReference type="RefSeq" id="WP_150425985.1">
    <property type="nucleotide sequence ID" value="NZ_VYQA01000009.1"/>
</dbReference>
<dbReference type="Pfam" id="PF02687">
    <property type="entry name" value="FtsX"/>
    <property type="match status" value="1"/>
</dbReference>
<dbReference type="InterPro" id="IPR051447">
    <property type="entry name" value="Lipoprotein-release_system"/>
</dbReference>
<keyword evidence="3" id="KW-0813">Transport</keyword>
<keyword evidence="12" id="KW-0449">Lipoprotein</keyword>
<dbReference type="Proteomes" id="UP000325933">
    <property type="component" value="Unassembled WGS sequence"/>
</dbReference>
<evidence type="ECO:0000313" key="12">
    <source>
        <dbReference type="EMBL" id="KAA9028884.1"/>
    </source>
</evidence>
<keyword evidence="6 8" id="KW-1133">Transmembrane helix</keyword>
<dbReference type="InterPro" id="IPR003838">
    <property type="entry name" value="ABC3_permease_C"/>
</dbReference>
<feature type="domain" description="ABC3 transporter permease C-terminal" evidence="9">
    <location>
        <begin position="276"/>
        <end position="409"/>
    </location>
</feature>
<dbReference type="GO" id="GO:0044874">
    <property type="term" value="P:lipoprotein localization to outer membrane"/>
    <property type="evidence" value="ECO:0007669"/>
    <property type="project" value="TreeGrafter"/>
</dbReference>
<evidence type="ECO:0000256" key="2">
    <source>
        <dbReference type="ARBA" id="ARBA00005236"/>
    </source>
</evidence>
<dbReference type="InterPro" id="IPR011925">
    <property type="entry name" value="LolCE_TM"/>
</dbReference>
<evidence type="ECO:0000256" key="4">
    <source>
        <dbReference type="ARBA" id="ARBA00022475"/>
    </source>
</evidence>
<feature type="transmembrane region" description="Helical" evidence="8">
    <location>
        <begin position="272"/>
        <end position="297"/>
    </location>
</feature>
<name>A0A5J5I176_9SPHN</name>
<evidence type="ECO:0000256" key="8">
    <source>
        <dbReference type="SAM" id="Phobius"/>
    </source>
</evidence>
<evidence type="ECO:0000256" key="6">
    <source>
        <dbReference type="ARBA" id="ARBA00022989"/>
    </source>
</evidence>
<dbReference type="GO" id="GO:0098797">
    <property type="term" value="C:plasma membrane protein complex"/>
    <property type="evidence" value="ECO:0007669"/>
    <property type="project" value="TreeGrafter"/>
</dbReference>
<keyword evidence="7 8" id="KW-0472">Membrane</keyword>
<dbReference type="InterPro" id="IPR025857">
    <property type="entry name" value="MacB_PCD"/>
</dbReference>
<evidence type="ECO:0000313" key="14">
    <source>
        <dbReference type="Proteomes" id="UP000326364"/>
    </source>
</evidence>
<dbReference type="PANTHER" id="PTHR30489:SF0">
    <property type="entry name" value="LIPOPROTEIN-RELEASING SYSTEM TRANSMEMBRANE PROTEIN LOLE"/>
    <property type="match status" value="1"/>
</dbReference>
<dbReference type="EMBL" id="VYQA01000009">
    <property type="protein sequence ID" value="KAA9028884.1"/>
    <property type="molecule type" value="Genomic_DNA"/>
</dbReference>
<proteinExistence type="inferred from homology"/>
<feature type="transmembrane region" description="Helical" evidence="8">
    <location>
        <begin position="21"/>
        <end position="49"/>
    </location>
</feature>
<dbReference type="PANTHER" id="PTHR30489">
    <property type="entry name" value="LIPOPROTEIN-RELEASING SYSTEM TRANSMEMBRANE PROTEIN LOLE"/>
    <property type="match status" value="1"/>
</dbReference>
<dbReference type="EMBL" id="VYQB01000008">
    <property type="protein sequence ID" value="KAA9016315.1"/>
    <property type="molecule type" value="Genomic_DNA"/>
</dbReference>
<evidence type="ECO:0000259" key="9">
    <source>
        <dbReference type="Pfam" id="PF02687"/>
    </source>
</evidence>
<reference evidence="13 14" key="1">
    <citation type="submission" date="2019-09" db="EMBL/GenBank/DDBJ databases">
        <authorList>
            <person name="Feng G."/>
        </authorList>
    </citation>
    <scope>NUCLEOTIDE SEQUENCE [LARGE SCALE GENOMIC DNA]</scope>
    <source>
        <strain evidence="12 13">KACC 19283</strain>
        <strain evidence="11 14">KACC 19284</strain>
    </source>
</reference>
<keyword evidence="5 8" id="KW-0812">Transmembrane</keyword>
<accession>A0A5J5I176</accession>
<evidence type="ECO:0000256" key="1">
    <source>
        <dbReference type="ARBA" id="ARBA00004651"/>
    </source>
</evidence>
<dbReference type="GO" id="GO:0042953">
    <property type="term" value="P:lipoprotein transport"/>
    <property type="evidence" value="ECO:0007669"/>
    <property type="project" value="InterPro"/>
</dbReference>
<sequence length="416" mass="44932">MILSRYERMIAKRYLLPGKGEGFIFLVAGISLVAVMLGVAALIIVMSVMNGFRAELFDKIVGLNGHAVVQGYGGRLPDWQSVLKEAKATPGVTSATPMIDQPLLATFDGRVEAILVRGMTVPDIRSNKTLKSKILAGNMNNLVANGGKIGIGSRLAENLGIQLGDSLTIINPAGRSTPFGTVPRQVAYQVAAIFEVGVYDYDKAMVVMPMQDAQTLLLLGDVVGMIEVETVNADKVGQILEPLAGKVAGRAVVTDWRQMNASLFEALAVERVAMFVVLSIIVLVAVFNILSSLIMLVRAKTRDIAILRTMGASRVGLVKIFMTVGVTIGTLGMVTGMIVGFTFLFFRQSVVNFVQFVTGQNLWDPSIRFLTELPSKPDPVEIAIICVMALVFSFLATLYPAFKAANTDPVQVLRYE</sequence>
<dbReference type="AlphaFoldDB" id="A0A5J5I176"/>
<keyword evidence="14" id="KW-1185">Reference proteome</keyword>
<dbReference type="NCBIfam" id="TIGR02212">
    <property type="entry name" value="lolCE"/>
    <property type="match status" value="1"/>
</dbReference>
<feature type="transmembrane region" description="Helical" evidence="8">
    <location>
        <begin position="317"/>
        <end position="346"/>
    </location>
</feature>
<evidence type="ECO:0000313" key="11">
    <source>
        <dbReference type="EMBL" id="KAA9016315.1"/>
    </source>
</evidence>
<organism evidence="12 13">
    <name type="scientific">Sphingobium limneticum</name>
    <dbReference type="NCBI Taxonomy" id="1007511"/>
    <lineage>
        <taxon>Bacteria</taxon>
        <taxon>Pseudomonadati</taxon>
        <taxon>Pseudomonadota</taxon>
        <taxon>Alphaproteobacteria</taxon>
        <taxon>Sphingomonadales</taxon>
        <taxon>Sphingomonadaceae</taxon>
        <taxon>Sphingobium</taxon>
    </lineage>
</organism>
<keyword evidence="4" id="KW-1003">Cell membrane</keyword>
<evidence type="ECO:0000256" key="5">
    <source>
        <dbReference type="ARBA" id="ARBA00022692"/>
    </source>
</evidence>
<evidence type="ECO:0000313" key="13">
    <source>
        <dbReference type="Proteomes" id="UP000325933"/>
    </source>
</evidence>
<gene>
    <name evidence="12" type="ORF">F4U95_13235</name>
    <name evidence="11" type="ORF">F4U96_12105</name>
</gene>
<evidence type="ECO:0000259" key="10">
    <source>
        <dbReference type="Pfam" id="PF12704"/>
    </source>
</evidence>
<comment type="similarity">
    <text evidence="2">Belongs to the ABC-4 integral membrane protein family. LolC/E subfamily.</text>
</comment>
<comment type="subcellular location">
    <subcellularLocation>
        <location evidence="1">Cell membrane</location>
        <topology evidence="1">Multi-pass membrane protein</topology>
    </subcellularLocation>
</comment>
<protein>
    <submittedName>
        <fullName evidence="12">Lipoprotein-releasing ABC transporter permease subunit</fullName>
    </submittedName>
</protein>
<feature type="domain" description="MacB-like periplasmic core" evidence="10">
    <location>
        <begin position="30"/>
        <end position="238"/>
    </location>
</feature>
<evidence type="ECO:0000256" key="7">
    <source>
        <dbReference type="ARBA" id="ARBA00023136"/>
    </source>
</evidence>
<comment type="caution">
    <text evidence="12">The sequence shown here is derived from an EMBL/GenBank/DDBJ whole genome shotgun (WGS) entry which is preliminary data.</text>
</comment>
<dbReference type="Pfam" id="PF12704">
    <property type="entry name" value="MacB_PCD"/>
    <property type="match status" value="1"/>
</dbReference>
<dbReference type="Proteomes" id="UP000326364">
    <property type="component" value="Unassembled WGS sequence"/>
</dbReference>
<evidence type="ECO:0000256" key="3">
    <source>
        <dbReference type="ARBA" id="ARBA00022448"/>
    </source>
</evidence>